<dbReference type="GO" id="GO:0005634">
    <property type="term" value="C:nucleus"/>
    <property type="evidence" value="ECO:0007669"/>
    <property type="project" value="UniProtKB-SubCell"/>
</dbReference>
<keyword evidence="6" id="KW-1185">Reference proteome</keyword>
<dbReference type="Pfam" id="PF03366">
    <property type="entry name" value="YEATS"/>
    <property type="match status" value="1"/>
</dbReference>
<dbReference type="InterPro" id="IPR005033">
    <property type="entry name" value="YEATS"/>
</dbReference>
<name>A0A9N9FY73_9GLOM</name>
<dbReference type="GO" id="GO:0000785">
    <property type="term" value="C:chromatin"/>
    <property type="evidence" value="ECO:0007669"/>
    <property type="project" value="UniProtKB-ARBA"/>
</dbReference>
<evidence type="ECO:0000313" key="6">
    <source>
        <dbReference type="Proteomes" id="UP000789508"/>
    </source>
</evidence>
<evidence type="ECO:0000256" key="1">
    <source>
        <dbReference type="ARBA" id="ARBA00023242"/>
    </source>
</evidence>
<evidence type="ECO:0000259" key="4">
    <source>
        <dbReference type="PROSITE" id="PS51037"/>
    </source>
</evidence>
<dbReference type="GO" id="GO:0006355">
    <property type="term" value="P:regulation of DNA-templated transcription"/>
    <property type="evidence" value="ECO:0007669"/>
    <property type="project" value="InterPro"/>
</dbReference>
<evidence type="ECO:0000256" key="2">
    <source>
        <dbReference type="PROSITE-ProRule" id="PRU00376"/>
    </source>
</evidence>
<reference evidence="5" key="1">
    <citation type="submission" date="2021-06" db="EMBL/GenBank/DDBJ databases">
        <authorList>
            <person name="Kallberg Y."/>
            <person name="Tangrot J."/>
            <person name="Rosling A."/>
        </authorList>
    </citation>
    <scope>NUCLEOTIDE SEQUENCE</scope>
    <source>
        <strain evidence="5">FL130A</strain>
    </source>
</reference>
<dbReference type="InterPro" id="IPR038336">
    <property type="entry name" value="NET_sf"/>
</dbReference>
<dbReference type="PANTHER" id="PTHR23195">
    <property type="entry name" value="YEATS DOMAIN"/>
    <property type="match status" value="1"/>
</dbReference>
<evidence type="ECO:0000256" key="3">
    <source>
        <dbReference type="SAM" id="MobiDB-lite"/>
    </source>
</evidence>
<dbReference type="AlphaFoldDB" id="A0A9N9FY73"/>
<feature type="compositionally biased region" description="Basic and acidic residues" evidence="3">
    <location>
        <begin position="162"/>
        <end position="175"/>
    </location>
</feature>
<dbReference type="InterPro" id="IPR027353">
    <property type="entry name" value="NET_dom"/>
</dbReference>
<evidence type="ECO:0000313" key="5">
    <source>
        <dbReference type="EMBL" id="CAG8571365.1"/>
    </source>
</evidence>
<dbReference type="Pfam" id="PF17035">
    <property type="entry name" value="BET"/>
    <property type="match status" value="1"/>
</dbReference>
<proteinExistence type="predicted"/>
<dbReference type="InterPro" id="IPR055129">
    <property type="entry name" value="YEATS_dom"/>
</dbReference>
<comment type="subcellular location">
    <subcellularLocation>
        <location evidence="2">Nucleus</location>
    </subcellularLocation>
</comment>
<organism evidence="5 6">
    <name type="scientific">Ambispora leptoticha</name>
    <dbReference type="NCBI Taxonomy" id="144679"/>
    <lineage>
        <taxon>Eukaryota</taxon>
        <taxon>Fungi</taxon>
        <taxon>Fungi incertae sedis</taxon>
        <taxon>Mucoromycota</taxon>
        <taxon>Glomeromycotina</taxon>
        <taxon>Glomeromycetes</taxon>
        <taxon>Archaeosporales</taxon>
        <taxon>Ambisporaceae</taxon>
        <taxon>Ambispora</taxon>
    </lineage>
</organism>
<dbReference type="Proteomes" id="UP000789508">
    <property type="component" value="Unassembled WGS sequence"/>
</dbReference>
<protein>
    <submittedName>
        <fullName evidence="5">13281_t:CDS:1</fullName>
    </submittedName>
</protein>
<sequence>MTEKGFIEKEIKVCTEQEVIKNARAEAGYPIRSWKVSLYAIDEFGTKSQINFVEKVEYHLHPTFDNPIRICKKPPFTLSEKGWGEFDMQIVLHFIDKSVPPKTLEHDLNFKHSQYEMSHTLNLLQQSELSKTKNGRAKRTRNTLTTPKKRGKSENYDQSEENSQKNHQESIKSRDIYSPLTENAMTPESPDRTASSSISSPKSWPESSQKSSPKSSAKSSPESSRAITLINNDKEIYFKVNYEKLAENLYALQGDDVLEVIEIVKSHKTSDMYINDDIEGEFHLDLYTLGDDLLKRLWEFTKTALKNSTQSSNRIPS</sequence>
<keyword evidence="1 2" id="KW-0539">Nucleus</keyword>
<feature type="region of interest" description="Disordered" evidence="3">
    <location>
        <begin position="125"/>
        <end position="224"/>
    </location>
</feature>
<dbReference type="PROSITE" id="PS51037">
    <property type="entry name" value="YEATS"/>
    <property type="match status" value="1"/>
</dbReference>
<accession>A0A9N9FY73</accession>
<feature type="domain" description="YEATS" evidence="4">
    <location>
        <begin position="1"/>
        <end position="137"/>
    </location>
</feature>
<comment type="caution">
    <text evidence="5">The sequence shown here is derived from an EMBL/GenBank/DDBJ whole genome shotgun (WGS) entry which is preliminary data.</text>
</comment>
<dbReference type="Gene3D" id="1.20.1270.220">
    <property type="match status" value="1"/>
</dbReference>
<dbReference type="Gene3D" id="2.60.40.1970">
    <property type="entry name" value="YEATS domain"/>
    <property type="match status" value="1"/>
</dbReference>
<feature type="compositionally biased region" description="Basic residues" evidence="3">
    <location>
        <begin position="133"/>
        <end position="151"/>
    </location>
</feature>
<gene>
    <name evidence="5" type="ORF">ALEPTO_LOCUS6829</name>
</gene>
<feature type="compositionally biased region" description="Low complexity" evidence="3">
    <location>
        <begin position="195"/>
        <end position="224"/>
    </location>
</feature>
<dbReference type="CDD" id="cd16905">
    <property type="entry name" value="YEATS_Taf14_like"/>
    <property type="match status" value="1"/>
</dbReference>
<dbReference type="EMBL" id="CAJVPS010002555">
    <property type="protein sequence ID" value="CAG8571365.1"/>
    <property type="molecule type" value="Genomic_DNA"/>
</dbReference>
<dbReference type="InterPro" id="IPR038704">
    <property type="entry name" value="YEAST_sf"/>
</dbReference>
<dbReference type="OrthoDB" id="1741717at2759"/>